<comment type="caution">
    <text evidence="1">The sequence shown here is derived from an EMBL/GenBank/DDBJ whole genome shotgun (WGS) entry which is preliminary data.</text>
</comment>
<sequence>TPEEYGIPNWRTRIMYVPQRTPIMLGTPLEFINKIREYKSQQLIRDLHGDPPDGKILKFLITKVLFRDFANKSFFTKFDVRWNIAEELWEKDWNQLSGGEIQRISLAIALSCKPE</sequence>
<dbReference type="Proteomes" id="UP000789342">
    <property type="component" value="Unassembled WGS sequence"/>
</dbReference>
<proteinExistence type="predicted"/>
<dbReference type="PANTHER" id="PTHR43119:SF1">
    <property type="entry name" value="ABC TRANSPORTER DOMAIN-CONTAINING PROTEIN"/>
    <property type="match status" value="1"/>
</dbReference>
<evidence type="ECO:0000313" key="2">
    <source>
        <dbReference type="Proteomes" id="UP000789342"/>
    </source>
</evidence>
<name>A0A9N9P6K5_9GLOM</name>
<dbReference type="OrthoDB" id="6593433at2759"/>
<evidence type="ECO:0000313" key="1">
    <source>
        <dbReference type="EMBL" id="CAG8791753.1"/>
    </source>
</evidence>
<dbReference type="PANTHER" id="PTHR43119">
    <property type="entry name" value="ABC TRANSPORT PROTEIN ATP-BINDING COMPONENT-RELATED"/>
    <property type="match status" value="1"/>
</dbReference>
<feature type="non-terminal residue" evidence="1">
    <location>
        <position position="1"/>
    </location>
</feature>
<dbReference type="Gene3D" id="3.40.50.300">
    <property type="entry name" value="P-loop containing nucleotide triphosphate hydrolases"/>
    <property type="match status" value="1"/>
</dbReference>
<feature type="non-terminal residue" evidence="1">
    <location>
        <position position="115"/>
    </location>
</feature>
<accession>A0A9N9P6K5</accession>
<organism evidence="1 2">
    <name type="scientific">Acaulospora morrowiae</name>
    <dbReference type="NCBI Taxonomy" id="94023"/>
    <lineage>
        <taxon>Eukaryota</taxon>
        <taxon>Fungi</taxon>
        <taxon>Fungi incertae sedis</taxon>
        <taxon>Mucoromycota</taxon>
        <taxon>Glomeromycotina</taxon>
        <taxon>Glomeromycetes</taxon>
        <taxon>Diversisporales</taxon>
        <taxon>Acaulosporaceae</taxon>
        <taxon>Acaulospora</taxon>
    </lineage>
</organism>
<protein>
    <submittedName>
        <fullName evidence="1">6401_t:CDS:1</fullName>
    </submittedName>
</protein>
<dbReference type="AlphaFoldDB" id="A0A9N9P6K5"/>
<dbReference type="SUPFAM" id="SSF52540">
    <property type="entry name" value="P-loop containing nucleoside triphosphate hydrolases"/>
    <property type="match status" value="1"/>
</dbReference>
<dbReference type="EMBL" id="CAJVPV010062282">
    <property type="protein sequence ID" value="CAG8791753.1"/>
    <property type="molecule type" value="Genomic_DNA"/>
</dbReference>
<dbReference type="InterPro" id="IPR027417">
    <property type="entry name" value="P-loop_NTPase"/>
</dbReference>
<reference evidence="1" key="1">
    <citation type="submission" date="2021-06" db="EMBL/GenBank/DDBJ databases">
        <authorList>
            <person name="Kallberg Y."/>
            <person name="Tangrot J."/>
            <person name="Rosling A."/>
        </authorList>
    </citation>
    <scope>NUCLEOTIDE SEQUENCE</scope>
    <source>
        <strain evidence="1">CL551</strain>
    </source>
</reference>
<keyword evidence="2" id="KW-1185">Reference proteome</keyword>
<gene>
    <name evidence="1" type="ORF">AMORRO_LOCUS18208</name>
</gene>